<dbReference type="InterPro" id="IPR013103">
    <property type="entry name" value="RVT_2"/>
</dbReference>
<dbReference type="AlphaFoldDB" id="A0AAV2D731"/>
<evidence type="ECO:0000313" key="2">
    <source>
        <dbReference type="EMBL" id="CAL1369081.1"/>
    </source>
</evidence>
<dbReference type="Pfam" id="PF07727">
    <property type="entry name" value="RVT_2"/>
    <property type="match status" value="1"/>
</dbReference>
<gene>
    <name evidence="2" type="ORF">LTRI10_LOCUS11880</name>
</gene>
<dbReference type="Proteomes" id="UP001497516">
    <property type="component" value="Chromosome 2"/>
</dbReference>
<reference evidence="2 3" key="1">
    <citation type="submission" date="2024-04" db="EMBL/GenBank/DDBJ databases">
        <authorList>
            <person name="Fracassetti M."/>
        </authorList>
    </citation>
    <scope>NUCLEOTIDE SEQUENCE [LARGE SCALE GENOMIC DNA]</scope>
</reference>
<protein>
    <recommendedName>
        <fullName evidence="1">Reverse transcriptase Ty1/copia-type domain-containing protein</fullName>
    </recommendedName>
</protein>
<sequence length="116" mass="13001">MVPCPPLSILVIGPRWVYAIKVRTDGSLEQFEARVVEHGFSQEYGIDFEETFAPVAKMVTVRTLFTTTKRLLATIFRTLATVAPVARTYNDDQPNVTDPAIYKIFCDAFGLTVDNI</sequence>
<accession>A0AAV2D731</accession>
<proteinExistence type="predicted"/>
<evidence type="ECO:0000313" key="3">
    <source>
        <dbReference type="Proteomes" id="UP001497516"/>
    </source>
</evidence>
<feature type="domain" description="Reverse transcriptase Ty1/copia-type" evidence="1">
    <location>
        <begin position="11"/>
        <end position="66"/>
    </location>
</feature>
<organism evidence="2 3">
    <name type="scientific">Linum trigynum</name>
    <dbReference type="NCBI Taxonomy" id="586398"/>
    <lineage>
        <taxon>Eukaryota</taxon>
        <taxon>Viridiplantae</taxon>
        <taxon>Streptophyta</taxon>
        <taxon>Embryophyta</taxon>
        <taxon>Tracheophyta</taxon>
        <taxon>Spermatophyta</taxon>
        <taxon>Magnoliopsida</taxon>
        <taxon>eudicotyledons</taxon>
        <taxon>Gunneridae</taxon>
        <taxon>Pentapetalae</taxon>
        <taxon>rosids</taxon>
        <taxon>fabids</taxon>
        <taxon>Malpighiales</taxon>
        <taxon>Linaceae</taxon>
        <taxon>Linum</taxon>
    </lineage>
</organism>
<keyword evidence="3" id="KW-1185">Reference proteome</keyword>
<dbReference type="EMBL" id="OZ034815">
    <property type="protein sequence ID" value="CAL1369081.1"/>
    <property type="molecule type" value="Genomic_DNA"/>
</dbReference>
<name>A0AAV2D731_9ROSI</name>
<evidence type="ECO:0000259" key="1">
    <source>
        <dbReference type="Pfam" id="PF07727"/>
    </source>
</evidence>